<name>A0A3E5E5Q0_9FIRM</name>
<keyword evidence="1" id="KW-1133">Transmembrane helix</keyword>
<evidence type="ECO:0000313" key="3">
    <source>
        <dbReference type="Proteomes" id="UP000261105"/>
    </source>
</evidence>
<evidence type="ECO:0000313" key="2">
    <source>
        <dbReference type="EMBL" id="RGN84172.1"/>
    </source>
</evidence>
<gene>
    <name evidence="2" type="ORF">DXB38_15625</name>
</gene>
<protein>
    <submittedName>
        <fullName evidence="2">Uncharacterized protein</fullName>
    </submittedName>
</protein>
<reference evidence="2 3" key="1">
    <citation type="submission" date="2018-08" db="EMBL/GenBank/DDBJ databases">
        <title>A genome reference for cultivated species of the human gut microbiota.</title>
        <authorList>
            <person name="Zou Y."/>
            <person name="Xue W."/>
            <person name="Luo G."/>
        </authorList>
    </citation>
    <scope>NUCLEOTIDE SEQUENCE [LARGE SCALE GENOMIC DNA]</scope>
    <source>
        <strain evidence="2 3">OM03-6</strain>
    </source>
</reference>
<feature type="transmembrane region" description="Helical" evidence="1">
    <location>
        <begin position="120"/>
        <end position="136"/>
    </location>
</feature>
<feature type="transmembrane region" description="Helical" evidence="1">
    <location>
        <begin position="21"/>
        <end position="41"/>
    </location>
</feature>
<dbReference type="Proteomes" id="UP000261105">
    <property type="component" value="Unassembled WGS sequence"/>
</dbReference>
<organism evidence="2 3">
    <name type="scientific">Blautia obeum</name>
    <dbReference type="NCBI Taxonomy" id="40520"/>
    <lineage>
        <taxon>Bacteria</taxon>
        <taxon>Bacillati</taxon>
        <taxon>Bacillota</taxon>
        <taxon>Clostridia</taxon>
        <taxon>Lachnospirales</taxon>
        <taxon>Lachnospiraceae</taxon>
        <taxon>Blautia</taxon>
    </lineage>
</organism>
<keyword evidence="1" id="KW-0472">Membrane</keyword>
<comment type="caution">
    <text evidence="2">The sequence shown here is derived from an EMBL/GenBank/DDBJ whole genome shotgun (WGS) entry which is preliminary data.</text>
</comment>
<feature type="transmembrane region" description="Helical" evidence="1">
    <location>
        <begin position="94"/>
        <end position="114"/>
    </location>
</feature>
<feature type="transmembrane region" description="Helical" evidence="1">
    <location>
        <begin position="143"/>
        <end position="159"/>
    </location>
</feature>
<dbReference type="AlphaFoldDB" id="A0A3E5E5Q0"/>
<feature type="transmembrane region" description="Helical" evidence="1">
    <location>
        <begin position="165"/>
        <end position="182"/>
    </location>
</feature>
<evidence type="ECO:0000256" key="1">
    <source>
        <dbReference type="SAM" id="Phobius"/>
    </source>
</evidence>
<proteinExistence type="predicted"/>
<feature type="transmembrane region" description="Helical" evidence="1">
    <location>
        <begin position="47"/>
        <end position="66"/>
    </location>
</feature>
<keyword evidence="1" id="KW-0812">Transmembrane</keyword>
<accession>A0A3E5E5Q0</accession>
<sequence>MFKIAGILIKDRVRRMKKTIECHKILMFFAVVGLISCIYTTSLQDILFLKKYLIYVTWISMLYLGLKIMNPTQEAIIDYQLIELKLITRRQFKLLIGMKLYGVGTIIAIINYCILKEKTIYIFCILNCAVNIYVFFRSSYRVHLLDLVMIIYVCASIYLDKIVLAAIILGVMTIVFVKLKIIRYEALLPIYRVIYRLNLRYSGQIFTDTGNDEIATDVERLFGGEKKKSTTWCQNFYESAYKFYWMKEISRIAYDKEGYMMRIMTALLLCISIFYLPEWYGMFAILGNILVAYDFCLTMYREDIKLYPFGFIDQYNFKTILITKLPVYHWLV</sequence>
<dbReference type="EMBL" id="QSUZ01000034">
    <property type="protein sequence ID" value="RGN84172.1"/>
    <property type="molecule type" value="Genomic_DNA"/>
</dbReference>